<dbReference type="EMBL" id="JABMCB010000197">
    <property type="protein sequence ID" value="NUU78014.1"/>
    <property type="molecule type" value="Genomic_DNA"/>
</dbReference>
<gene>
    <name evidence="2" type="ORF">HP552_22645</name>
</gene>
<dbReference type="Proteomes" id="UP000526125">
    <property type="component" value="Unassembled WGS sequence"/>
</dbReference>
<accession>A0A7Y6BZU8</accession>
<keyword evidence="1" id="KW-0472">Membrane</keyword>
<proteinExistence type="predicted"/>
<evidence type="ECO:0000313" key="3">
    <source>
        <dbReference type="Proteomes" id="UP000526125"/>
    </source>
</evidence>
<organism evidence="2 3">
    <name type="scientific">Paenibacillus xylanilyticus</name>
    <dbReference type="NCBI Taxonomy" id="248903"/>
    <lineage>
        <taxon>Bacteria</taxon>
        <taxon>Bacillati</taxon>
        <taxon>Bacillota</taxon>
        <taxon>Bacilli</taxon>
        <taxon>Bacillales</taxon>
        <taxon>Paenibacillaceae</taxon>
        <taxon>Paenibacillus</taxon>
    </lineage>
</organism>
<keyword evidence="1" id="KW-1133">Transmembrane helix</keyword>
<dbReference type="RefSeq" id="WP_175397657.1">
    <property type="nucleotide sequence ID" value="NZ_JABMCB010000197.1"/>
</dbReference>
<sequence length="118" mass="13476">MPNIDLDRSKERSFLYILIFTLLYGLTLLLWPLIAFAMGMSLAAPTPPEYEVASRLEGTLLMTYPIGVIAAIISGWASYHAKRYIFPYWIMQLPLLWFAAWILVSYLGTALSEVPFLR</sequence>
<reference evidence="2 3" key="1">
    <citation type="submission" date="2020-05" db="EMBL/GenBank/DDBJ databases">
        <title>Genome Sequencing of Type Strains.</title>
        <authorList>
            <person name="Lemaire J.F."/>
            <person name="Inderbitzin P."/>
            <person name="Gregorio O.A."/>
            <person name="Collins S.B."/>
            <person name="Wespe N."/>
            <person name="Knight-Connoni V."/>
        </authorList>
    </citation>
    <scope>NUCLEOTIDE SEQUENCE [LARGE SCALE GENOMIC DNA]</scope>
    <source>
        <strain evidence="2 3">LMG 21957</strain>
    </source>
</reference>
<dbReference type="AlphaFoldDB" id="A0A7Y6BZU8"/>
<name>A0A7Y6BZU8_9BACL</name>
<evidence type="ECO:0000256" key="1">
    <source>
        <dbReference type="SAM" id="Phobius"/>
    </source>
</evidence>
<evidence type="ECO:0000313" key="2">
    <source>
        <dbReference type="EMBL" id="NUU78014.1"/>
    </source>
</evidence>
<keyword evidence="1" id="KW-0812">Transmembrane</keyword>
<comment type="caution">
    <text evidence="2">The sequence shown here is derived from an EMBL/GenBank/DDBJ whole genome shotgun (WGS) entry which is preliminary data.</text>
</comment>
<feature type="transmembrane region" description="Helical" evidence="1">
    <location>
        <begin position="86"/>
        <end position="108"/>
    </location>
</feature>
<feature type="transmembrane region" description="Helical" evidence="1">
    <location>
        <begin position="14"/>
        <end position="38"/>
    </location>
</feature>
<feature type="transmembrane region" description="Helical" evidence="1">
    <location>
        <begin position="58"/>
        <end position="79"/>
    </location>
</feature>
<keyword evidence="3" id="KW-1185">Reference proteome</keyword>
<protein>
    <submittedName>
        <fullName evidence="2">Uncharacterized protein</fullName>
    </submittedName>
</protein>